<evidence type="ECO:0000256" key="1">
    <source>
        <dbReference type="ARBA" id="ARBA00000083"/>
    </source>
</evidence>
<keyword evidence="8" id="KW-0413">Isomerase</keyword>
<dbReference type="Proteomes" id="UP001500984">
    <property type="component" value="Unassembled WGS sequence"/>
</dbReference>
<evidence type="ECO:0000256" key="6">
    <source>
        <dbReference type="ARBA" id="ARBA00018569"/>
    </source>
</evidence>
<proteinExistence type="inferred from homology"/>
<dbReference type="PANTHER" id="PTHR43725:SF53">
    <property type="entry name" value="UDP-ARABINOSE 4-EPIMERASE 1"/>
    <property type="match status" value="1"/>
</dbReference>
<accession>A0ABN2X6S7</accession>
<dbReference type="InterPro" id="IPR036291">
    <property type="entry name" value="NAD(P)-bd_dom_sf"/>
</dbReference>
<organism evidence="13 14">
    <name type="scientific">Brevibacterium salitolerans</name>
    <dbReference type="NCBI Taxonomy" id="1403566"/>
    <lineage>
        <taxon>Bacteria</taxon>
        <taxon>Bacillati</taxon>
        <taxon>Actinomycetota</taxon>
        <taxon>Actinomycetes</taxon>
        <taxon>Micrococcales</taxon>
        <taxon>Brevibacteriaceae</taxon>
        <taxon>Brevibacterium</taxon>
    </lineage>
</organism>
<keyword evidence="9" id="KW-0119">Carbohydrate metabolism</keyword>
<dbReference type="SUPFAM" id="SSF51735">
    <property type="entry name" value="NAD(P)-binding Rossmann-fold domains"/>
    <property type="match status" value="1"/>
</dbReference>
<evidence type="ECO:0000256" key="10">
    <source>
        <dbReference type="ARBA" id="ARBA00031367"/>
    </source>
</evidence>
<dbReference type="InterPro" id="IPR005886">
    <property type="entry name" value="UDP_G4E"/>
</dbReference>
<comment type="pathway">
    <text evidence="3">Carbohydrate metabolism; galactose metabolism.</text>
</comment>
<feature type="domain" description="NAD-dependent epimerase/dehydratase" evidence="12">
    <location>
        <begin position="4"/>
        <end position="246"/>
    </location>
</feature>
<dbReference type="NCBIfam" id="TIGR01179">
    <property type="entry name" value="galE"/>
    <property type="match status" value="1"/>
</dbReference>
<gene>
    <name evidence="13" type="primary">galE</name>
    <name evidence="13" type="ORF">GCM10009823_30880</name>
</gene>
<reference evidence="13 14" key="1">
    <citation type="journal article" date="2019" name="Int. J. Syst. Evol. Microbiol.">
        <title>The Global Catalogue of Microorganisms (GCM) 10K type strain sequencing project: providing services to taxonomists for standard genome sequencing and annotation.</title>
        <authorList>
            <consortium name="The Broad Institute Genomics Platform"/>
            <consortium name="The Broad Institute Genome Sequencing Center for Infectious Disease"/>
            <person name="Wu L."/>
            <person name="Ma J."/>
        </authorList>
    </citation>
    <scope>NUCLEOTIDE SEQUENCE [LARGE SCALE GENOMIC DNA]</scope>
    <source>
        <strain evidence="13 14">JCM 15900</strain>
    </source>
</reference>
<protein>
    <recommendedName>
        <fullName evidence="6">UDP-glucose 4-epimerase</fullName>
        <ecNumber evidence="5">5.1.3.2</ecNumber>
    </recommendedName>
    <alternativeName>
        <fullName evidence="11">Galactowaldenase</fullName>
    </alternativeName>
    <alternativeName>
        <fullName evidence="10">UDP-galactose 4-epimerase</fullName>
    </alternativeName>
</protein>
<keyword evidence="7" id="KW-0520">NAD</keyword>
<evidence type="ECO:0000256" key="2">
    <source>
        <dbReference type="ARBA" id="ARBA00001911"/>
    </source>
</evidence>
<sequence>MKLLVTGGAGYIGSVVTSQLLDAGHEVTVLDDLSTGHREAVPEGAEFVQARIHDSRDHVLGRGYEGVLHFAAKSLVGESVSSPELYWENNVAGTFSLLEALREAGVPRIIFSSTAATYGEPEASPITEQTPANPVNAYGASKLAVDHMLSSYSRAHGLAATSLRYFNVGGARGPFGEKHSPETHLIPNLLRVAAGSSDSCRIFGTDYDTTDGTALRDYLHVVDLGRAHLLALDTSEASTHRIVNLGTGNGFTVRQVLEACRTVTGHPIPAVEEDRRPGDPTSLVASNHRAQELLGWQPELGLEEIVADAWRFMQETGAA</sequence>
<keyword evidence="14" id="KW-1185">Reference proteome</keyword>
<evidence type="ECO:0000259" key="12">
    <source>
        <dbReference type="Pfam" id="PF01370"/>
    </source>
</evidence>
<dbReference type="InterPro" id="IPR001509">
    <property type="entry name" value="Epimerase_deHydtase"/>
</dbReference>
<evidence type="ECO:0000313" key="13">
    <source>
        <dbReference type="EMBL" id="GAA2105443.1"/>
    </source>
</evidence>
<dbReference type="Gene3D" id="3.90.25.10">
    <property type="entry name" value="UDP-galactose 4-epimerase, domain 1"/>
    <property type="match status" value="1"/>
</dbReference>
<dbReference type="RefSeq" id="WP_344338310.1">
    <property type="nucleotide sequence ID" value="NZ_BAAAPZ010000018.1"/>
</dbReference>
<evidence type="ECO:0000256" key="9">
    <source>
        <dbReference type="ARBA" id="ARBA00023277"/>
    </source>
</evidence>
<comment type="caution">
    <text evidence="13">The sequence shown here is derived from an EMBL/GenBank/DDBJ whole genome shotgun (WGS) entry which is preliminary data.</text>
</comment>
<dbReference type="InterPro" id="IPR020904">
    <property type="entry name" value="Sc_DH/Rdtase_CS"/>
</dbReference>
<comment type="similarity">
    <text evidence="4">Belongs to the NAD(P)-dependent epimerase/dehydratase family.</text>
</comment>
<evidence type="ECO:0000256" key="5">
    <source>
        <dbReference type="ARBA" id="ARBA00013189"/>
    </source>
</evidence>
<evidence type="ECO:0000256" key="4">
    <source>
        <dbReference type="ARBA" id="ARBA00007637"/>
    </source>
</evidence>
<evidence type="ECO:0000313" key="14">
    <source>
        <dbReference type="Proteomes" id="UP001500984"/>
    </source>
</evidence>
<comment type="cofactor">
    <cofactor evidence="2">
        <name>NAD(+)</name>
        <dbReference type="ChEBI" id="CHEBI:57540"/>
    </cofactor>
</comment>
<dbReference type="CDD" id="cd05247">
    <property type="entry name" value="UDP_G4E_1_SDR_e"/>
    <property type="match status" value="1"/>
</dbReference>
<evidence type="ECO:0000256" key="8">
    <source>
        <dbReference type="ARBA" id="ARBA00023235"/>
    </source>
</evidence>
<dbReference type="PROSITE" id="PS00061">
    <property type="entry name" value="ADH_SHORT"/>
    <property type="match status" value="1"/>
</dbReference>
<evidence type="ECO:0000256" key="11">
    <source>
        <dbReference type="ARBA" id="ARBA00033067"/>
    </source>
</evidence>
<dbReference type="Pfam" id="PF01370">
    <property type="entry name" value="Epimerase"/>
    <property type="match status" value="1"/>
</dbReference>
<name>A0ABN2X6S7_9MICO</name>
<comment type="catalytic activity">
    <reaction evidence="1">
        <text>UDP-alpha-D-glucose = UDP-alpha-D-galactose</text>
        <dbReference type="Rhea" id="RHEA:22168"/>
        <dbReference type="ChEBI" id="CHEBI:58885"/>
        <dbReference type="ChEBI" id="CHEBI:66914"/>
        <dbReference type="EC" id="5.1.3.2"/>
    </reaction>
</comment>
<dbReference type="Gene3D" id="3.40.50.720">
    <property type="entry name" value="NAD(P)-binding Rossmann-like Domain"/>
    <property type="match status" value="1"/>
</dbReference>
<dbReference type="EMBL" id="BAAAPZ010000018">
    <property type="protein sequence ID" value="GAA2105443.1"/>
    <property type="molecule type" value="Genomic_DNA"/>
</dbReference>
<dbReference type="EC" id="5.1.3.2" evidence="5"/>
<evidence type="ECO:0000256" key="3">
    <source>
        <dbReference type="ARBA" id="ARBA00004947"/>
    </source>
</evidence>
<dbReference type="PANTHER" id="PTHR43725">
    <property type="entry name" value="UDP-GLUCOSE 4-EPIMERASE"/>
    <property type="match status" value="1"/>
</dbReference>
<evidence type="ECO:0000256" key="7">
    <source>
        <dbReference type="ARBA" id="ARBA00023027"/>
    </source>
</evidence>